<dbReference type="Proteomes" id="UP001515480">
    <property type="component" value="Unassembled WGS sequence"/>
</dbReference>
<dbReference type="EMBL" id="JBGBPQ010000014">
    <property type="protein sequence ID" value="KAL1511533.1"/>
    <property type="molecule type" value="Genomic_DNA"/>
</dbReference>
<accession>A0AB34J1Y4</accession>
<evidence type="ECO:0000313" key="1">
    <source>
        <dbReference type="EMBL" id="KAL1511533.1"/>
    </source>
</evidence>
<dbReference type="AlphaFoldDB" id="A0AB34J1Y4"/>
<sequence length="276" mass="31731">MCVRGTVYALAEENLAFHSKEKYIWYEDEDLKLELIFKSEERAMLFETNINLWNTKCPLGFEIAAPTVELTHETGVMQQLPRVRLASYKPEDTDLPFASLANLQGARSAPASFIELSDDLAKYQSFEDPIWLRAGRSKPYRLHLKNKGPSYGHDPALAKDENNMVAGSWEFHQFLDGLDMESNMPVIALRPDGVGNEIEENGRKRRKVTVSIECHNEEIAAIMNFRLKAGSKKLDSLTYSTDVYVTHPHIFNECLQWKYDQTKKQWQDINDILNEL</sequence>
<protein>
    <submittedName>
        <fullName evidence="1">Uncharacterized protein</fullName>
    </submittedName>
</protein>
<keyword evidence="2" id="KW-1185">Reference proteome</keyword>
<evidence type="ECO:0000313" key="2">
    <source>
        <dbReference type="Proteomes" id="UP001515480"/>
    </source>
</evidence>
<gene>
    <name evidence="1" type="ORF">AB1Y20_006328</name>
</gene>
<reference evidence="1 2" key="1">
    <citation type="journal article" date="2024" name="Science">
        <title>Giant polyketide synthase enzymes in the biosynthesis of giant marine polyether toxins.</title>
        <authorList>
            <person name="Fallon T.R."/>
            <person name="Shende V.V."/>
            <person name="Wierzbicki I.H."/>
            <person name="Pendleton A.L."/>
            <person name="Watervoot N.F."/>
            <person name="Auber R.P."/>
            <person name="Gonzalez D.J."/>
            <person name="Wisecaver J.H."/>
            <person name="Moore B.S."/>
        </authorList>
    </citation>
    <scope>NUCLEOTIDE SEQUENCE [LARGE SCALE GENOMIC DNA]</scope>
    <source>
        <strain evidence="1 2">12B1</strain>
    </source>
</reference>
<proteinExistence type="predicted"/>
<organism evidence="1 2">
    <name type="scientific">Prymnesium parvum</name>
    <name type="common">Toxic golden alga</name>
    <dbReference type="NCBI Taxonomy" id="97485"/>
    <lineage>
        <taxon>Eukaryota</taxon>
        <taxon>Haptista</taxon>
        <taxon>Haptophyta</taxon>
        <taxon>Prymnesiophyceae</taxon>
        <taxon>Prymnesiales</taxon>
        <taxon>Prymnesiaceae</taxon>
        <taxon>Prymnesium</taxon>
    </lineage>
</organism>
<comment type="caution">
    <text evidence="1">The sequence shown here is derived from an EMBL/GenBank/DDBJ whole genome shotgun (WGS) entry which is preliminary data.</text>
</comment>
<name>A0AB34J1Y4_PRYPA</name>